<dbReference type="InterPro" id="IPR006139">
    <property type="entry name" value="D-isomer_2_OHA_DH_cat_dom"/>
</dbReference>
<comment type="similarity">
    <text evidence="2">Belongs to the D-isomer specific 2-hydroxyacid dehydrogenase family.</text>
</comment>
<dbReference type="PROSITE" id="PS00065">
    <property type="entry name" value="D_2_HYDROXYACID_DH_1"/>
    <property type="match status" value="1"/>
</dbReference>
<accession>A0A0M0BRF3</accession>
<dbReference type="PANTHER" id="PTHR10996">
    <property type="entry name" value="2-HYDROXYACID DEHYDROGENASE-RELATED"/>
    <property type="match status" value="1"/>
</dbReference>
<gene>
    <name evidence="5" type="ORF">AC482_02320</name>
</gene>
<dbReference type="SUPFAM" id="SSF52283">
    <property type="entry name" value="Formate/glycerate dehydrogenase catalytic domain-like"/>
    <property type="match status" value="1"/>
</dbReference>
<dbReference type="InterPro" id="IPR050223">
    <property type="entry name" value="D-isomer_2-hydroxyacid_DH"/>
</dbReference>
<dbReference type="SUPFAM" id="SSF51735">
    <property type="entry name" value="NAD(P)-binding Rossmann-fold domains"/>
    <property type="match status" value="1"/>
</dbReference>
<dbReference type="Gene3D" id="3.40.50.720">
    <property type="entry name" value="NAD(P)-binding Rossmann-like Domain"/>
    <property type="match status" value="2"/>
</dbReference>
<evidence type="ECO:0000256" key="2">
    <source>
        <dbReference type="RuleBase" id="RU003719"/>
    </source>
</evidence>
<keyword evidence="1 2" id="KW-0560">Oxidoreductase</keyword>
<dbReference type="InterPro" id="IPR029753">
    <property type="entry name" value="D-isomer_DH_CS"/>
</dbReference>
<evidence type="ECO:0000313" key="5">
    <source>
        <dbReference type="EMBL" id="KON30999.1"/>
    </source>
</evidence>
<dbReference type="InterPro" id="IPR036291">
    <property type="entry name" value="NAD(P)-bd_dom_sf"/>
</dbReference>
<dbReference type="GO" id="GO:0005829">
    <property type="term" value="C:cytosol"/>
    <property type="evidence" value="ECO:0007669"/>
    <property type="project" value="TreeGrafter"/>
</dbReference>
<reference evidence="5 6" key="1">
    <citation type="submission" date="2015-06" db="EMBL/GenBank/DDBJ databases">
        <title>New insights into the roles of widespread benthic archaea in carbon and nitrogen cycling.</title>
        <authorList>
            <person name="Lazar C.S."/>
            <person name="Baker B.J."/>
            <person name="Seitz K.W."/>
            <person name="Hyde A.S."/>
            <person name="Dick G.J."/>
            <person name="Hinrichs K.-U."/>
            <person name="Teske A.P."/>
        </authorList>
    </citation>
    <scope>NUCLEOTIDE SEQUENCE [LARGE SCALE GENOMIC DNA]</scope>
    <source>
        <strain evidence="5">DG-45</strain>
    </source>
</reference>
<comment type="caution">
    <text evidence="5">The sequence shown here is derived from an EMBL/GenBank/DDBJ whole genome shotgun (WGS) entry which is preliminary data.</text>
</comment>
<dbReference type="PROSITE" id="PS00670">
    <property type="entry name" value="D_2_HYDROXYACID_DH_2"/>
    <property type="match status" value="1"/>
</dbReference>
<evidence type="ECO:0000313" key="6">
    <source>
        <dbReference type="Proteomes" id="UP000037210"/>
    </source>
</evidence>
<dbReference type="EMBL" id="LFWZ01000016">
    <property type="protein sequence ID" value="KON30999.1"/>
    <property type="molecule type" value="Genomic_DNA"/>
</dbReference>
<name>A0A0M0BRF3_9ARCH</name>
<feature type="domain" description="D-isomer specific 2-hydroxyacid dehydrogenase NAD-binding" evidence="4">
    <location>
        <begin position="112"/>
        <end position="290"/>
    </location>
</feature>
<proteinExistence type="inferred from homology"/>
<feature type="domain" description="D-isomer specific 2-hydroxyacid dehydrogenase catalytic" evidence="3">
    <location>
        <begin position="7"/>
        <end position="322"/>
    </location>
</feature>
<dbReference type="CDD" id="cd05301">
    <property type="entry name" value="GDH"/>
    <property type="match status" value="1"/>
</dbReference>
<organism evidence="5 6">
    <name type="scientific">miscellaneous Crenarchaeota group-15 archaeon DG-45</name>
    <dbReference type="NCBI Taxonomy" id="1685127"/>
    <lineage>
        <taxon>Archaea</taxon>
        <taxon>Candidatus Bathyarchaeota</taxon>
        <taxon>MCG-15</taxon>
    </lineage>
</organism>
<dbReference type="PANTHER" id="PTHR10996:SF283">
    <property type="entry name" value="GLYOXYLATE_HYDROXYPYRUVATE REDUCTASE B"/>
    <property type="match status" value="1"/>
</dbReference>
<dbReference type="Proteomes" id="UP000037210">
    <property type="component" value="Unassembled WGS sequence"/>
</dbReference>
<evidence type="ECO:0000256" key="1">
    <source>
        <dbReference type="ARBA" id="ARBA00023002"/>
    </source>
</evidence>
<dbReference type="FunFam" id="3.40.50.720:FF:000462">
    <property type="entry name" value="Glyoxylate reductase (NADP+)"/>
    <property type="match status" value="1"/>
</dbReference>
<dbReference type="Pfam" id="PF02826">
    <property type="entry name" value="2-Hacid_dh_C"/>
    <property type="match status" value="1"/>
</dbReference>
<dbReference type="PATRIC" id="fig|1685127.3.peg.632"/>
<evidence type="ECO:0000259" key="4">
    <source>
        <dbReference type="Pfam" id="PF02826"/>
    </source>
</evidence>
<dbReference type="AlphaFoldDB" id="A0A0M0BRF3"/>
<dbReference type="GO" id="GO:0051287">
    <property type="term" value="F:NAD binding"/>
    <property type="evidence" value="ECO:0007669"/>
    <property type="project" value="InterPro"/>
</dbReference>
<dbReference type="InterPro" id="IPR029752">
    <property type="entry name" value="D-isomer_DH_CS1"/>
</dbReference>
<dbReference type="GO" id="GO:0016618">
    <property type="term" value="F:hydroxypyruvate reductase [NAD(P)H] activity"/>
    <property type="evidence" value="ECO:0007669"/>
    <property type="project" value="TreeGrafter"/>
</dbReference>
<sequence length="333" mass="36558">MVRPKVYVTRQLFDEALDILKMHAEIEVFDGIDNPVPRGTLLSKVRGVEGLLCLLTEEIDEEVIEAGSRLKVISNCAVGFDNVDVEVATRRGIYVTNTPGILTDTTADCAWALLMSIARRIAEADRHVRNRGWVHPWGPMMFLGSDVHGKTLGIIGIGRIGSAIAKRARGFDMNIIYHDVVRRKDLEEELGIAYKGFEEILSEADFVTIHVPLVEETHHLIGRRELTLMKGTAYLINTSRGPVVDEAALAEALKNGDIAGAALDVFEREPLDPDSPLLGLNNTVLTPHIASASVETRTKMAVVAATNLASVLRGEEPPNLVNPEVRKIRPLKP</sequence>
<dbReference type="GO" id="GO:0030267">
    <property type="term" value="F:glyoxylate reductase (NADPH) activity"/>
    <property type="evidence" value="ECO:0007669"/>
    <property type="project" value="TreeGrafter"/>
</dbReference>
<evidence type="ECO:0000259" key="3">
    <source>
        <dbReference type="Pfam" id="PF00389"/>
    </source>
</evidence>
<dbReference type="Pfam" id="PF00389">
    <property type="entry name" value="2-Hacid_dh"/>
    <property type="match status" value="1"/>
</dbReference>
<protein>
    <submittedName>
        <fullName evidence="5">Glyoxylate reductase</fullName>
    </submittedName>
</protein>
<dbReference type="PROSITE" id="PS00671">
    <property type="entry name" value="D_2_HYDROXYACID_DH_3"/>
    <property type="match status" value="1"/>
</dbReference>
<dbReference type="InterPro" id="IPR006140">
    <property type="entry name" value="D-isomer_DH_NAD-bd"/>
</dbReference>